<comment type="similarity">
    <text evidence="2 9">Belongs to the thioester dehydratase family. FabZ subfamily.</text>
</comment>
<evidence type="ECO:0000256" key="2">
    <source>
        <dbReference type="ARBA" id="ARBA00009174"/>
    </source>
</evidence>
<dbReference type="PANTHER" id="PTHR30272:SF1">
    <property type="entry name" value="3-HYDROXYACYL-[ACYL-CARRIER-PROTEIN] DEHYDRATASE"/>
    <property type="match status" value="1"/>
</dbReference>
<dbReference type="PANTHER" id="PTHR30272">
    <property type="entry name" value="3-HYDROXYACYL-[ACYL-CARRIER-PROTEIN] DEHYDRATASE"/>
    <property type="match status" value="1"/>
</dbReference>
<evidence type="ECO:0000256" key="9">
    <source>
        <dbReference type="HAMAP-Rule" id="MF_00406"/>
    </source>
</evidence>
<feature type="active site" evidence="9">
    <location>
        <position position="77"/>
    </location>
</feature>
<evidence type="ECO:0000256" key="7">
    <source>
        <dbReference type="ARBA" id="ARBA00023239"/>
    </source>
</evidence>
<evidence type="ECO:0000256" key="3">
    <source>
        <dbReference type="ARBA" id="ARBA00022490"/>
    </source>
</evidence>
<dbReference type="EMBL" id="RYFI01000003">
    <property type="protein sequence ID" value="RXF74692.1"/>
    <property type="molecule type" value="Genomic_DNA"/>
</dbReference>
<dbReference type="SUPFAM" id="SSF54637">
    <property type="entry name" value="Thioesterase/thiol ester dehydrase-isomerase"/>
    <property type="match status" value="1"/>
</dbReference>
<dbReference type="CDD" id="cd01288">
    <property type="entry name" value="FabZ"/>
    <property type="match status" value="1"/>
</dbReference>
<keyword evidence="3 9" id="KW-0963">Cytoplasm</keyword>
<comment type="subcellular location">
    <subcellularLocation>
        <location evidence="1 9">Cytoplasm</location>
    </subcellularLocation>
</comment>
<dbReference type="EC" id="4.2.1.59" evidence="9"/>
<keyword evidence="6 9" id="KW-0443">Lipid metabolism</keyword>
<dbReference type="Gene3D" id="3.10.129.10">
    <property type="entry name" value="Hotdog Thioesterase"/>
    <property type="match status" value="1"/>
</dbReference>
<dbReference type="GO" id="GO:0005737">
    <property type="term" value="C:cytoplasm"/>
    <property type="evidence" value="ECO:0007669"/>
    <property type="project" value="UniProtKB-SubCell"/>
</dbReference>
<evidence type="ECO:0000256" key="10">
    <source>
        <dbReference type="SAM" id="MobiDB-lite"/>
    </source>
</evidence>
<reference evidence="11 12" key="1">
    <citation type="submission" date="2018-12" db="EMBL/GenBank/DDBJ databases">
        <title>bacterium Hansschlegelia zhihuaiae S113.</title>
        <authorList>
            <person name="He J."/>
        </authorList>
    </citation>
    <scope>NUCLEOTIDE SEQUENCE [LARGE SCALE GENOMIC DNA]</scope>
    <source>
        <strain evidence="11 12">S 113</strain>
    </source>
</reference>
<dbReference type="InterPro" id="IPR013114">
    <property type="entry name" value="FabA_FabZ"/>
</dbReference>
<gene>
    <name evidence="9 11" type="primary">fabZ</name>
    <name evidence="11" type="ORF">EK403_04695</name>
</gene>
<dbReference type="GO" id="GO:0016020">
    <property type="term" value="C:membrane"/>
    <property type="evidence" value="ECO:0007669"/>
    <property type="project" value="GOC"/>
</dbReference>
<dbReference type="InterPro" id="IPR010084">
    <property type="entry name" value="FabZ"/>
</dbReference>
<accession>A0A4V1KJM3</accession>
<dbReference type="NCBIfam" id="TIGR01750">
    <property type="entry name" value="fabZ"/>
    <property type="match status" value="1"/>
</dbReference>
<dbReference type="OrthoDB" id="9772788at2"/>
<dbReference type="InterPro" id="IPR029069">
    <property type="entry name" value="HotDog_dom_sf"/>
</dbReference>
<evidence type="ECO:0000313" key="12">
    <source>
        <dbReference type="Proteomes" id="UP000289708"/>
    </source>
</evidence>
<evidence type="ECO:0000256" key="5">
    <source>
        <dbReference type="ARBA" id="ARBA00022556"/>
    </source>
</evidence>
<protein>
    <recommendedName>
        <fullName evidence="9">3-hydroxyacyl-[acyl-carrier-protein] dehydratase FabZ</fullName>
        <ecNumber evidence="9">4.2.1.59</ecNumber>
    </recommendedName>
    <alternativeName>
        <fullName evidence="9">(3R)-hydroxymyristoyl-[acyl-carrier-protein] dehydratase</fullName>
        <shortName evidence="9">(3R)-hydroxymyristoyl-ACP dehydrase</shortName>
    </alternativeName>
    <alternativeName>
        <fullName evidence="9">Beta-hydroxyacyl-ACP dehydratase</fullName>
    </alternativeName>
</protein>
<dbReference type="FunFam" id="3.10.129.10:FF:000001">
    <property type="entry name" value="3-hydroxyacyl-[acyl-carrier-protein] dehydratase FabZ"/>
    <property type="match status" value="1"/>
</dbReference>
<evidence type="ECO:0000313" key="11">
    <source>
        <dbReference type="EMBL" id="RXF74692.1"/>
    </source>
</evidence>
<comment type="caution">
    <text evidence="11">The sequence shown here is derived from an EMBL/GenBank/DDBJ whole genome shotgun (WGS) entry which is preliminary data.</text>
</comment>
<dbReference type="GO" id="GO:0019171">
    <property type="term" value="F:(3R)-hydroxyacyl-[acyl-carrier-protein] dehydratase activity"/>
    <property type="evidence" value="ECO:0007669"/>
    <property type="project" value="UniProtKB-EC"/>
</dbReference>
<dbReference type="Proteomes" id="UP000289708">
    <property type="component" value="Unassembled WGS sequence"/>
</dbReference>
<dbReference type="AlphaFoldDB" id="A0A4V1KJM3"/>
<dbReference type="NCBIfam" id="NF000582">
    <property type="entry name" value="PRK00006.1"/>
    <property type="match status" value="1"/>
</dbReference>
<dbReference type="HAMAP" id="MF_00406">
    <property type="entry name" value="FabZ"/>
    <property type="match status" value="1"/>
</dbReference>
<comment type="catalytic activity">
    <reaction evidence="9">
        <text>a (3R)-hydroxyacyl-[ACP] = a (2E)-enoyl-[ACP] + H2O</text>
        <dbReference type="Rhea" id="RHEA:13097"/>
        <dbReference type="Rhea" id="RHEA-COMP:9925"/>
        <dbReference type="Rhea" id="RHEA-COMP:9945"/>
        <dbReference type="ChEBI" id="CHEBI:15377"/>
        <dbReference type="ChEBI" id="CHEBI:78784"/>
        <dbReference type="ChEBI" id="CHEBI:78827"/>
        <dbReference type="EC" id="4.2.1.59"/>
    </reaction>
</comment>
<evidence type="ECO:0000256" key="1">
    <source>
        <dbReference type="ARBA" id="ARBA00004496"/>
    </source>
</evidence>
<dbReference type="Pfam" id="PF07977">
    <property type="entry name" value="FabA"/>
    <property type="match status" value="1"/>
</dbReference>
<keyword evidence="4 9" id="KW-0444">Lipid biosynthesis</keyword>
<proteinExistence type="inferred from homology"/>
<dbReference type="GO" id="GO:0006633">
    <property type="term" value="P:fatty acid biosynthetic process"/>
    <property type="evidence" value="ECO:0007669"/>
    <property type="project" value="UniProtKB-UniRule"/>
</dbReference>
<sequence>MTDDTAHYTPADPSAVDSPAEQTAPSGLSSADIAAIMSYLPHRYPFLLVDRIVDMKGDESGVGIKNVTFNEPQFQGHFPGTPVMPGVLLIEGMAQTAGAMCVAARTAPGTPRIVYFMTIDKAKFRKPVTPGDVVRFHMTRIKKRANMWWFRGEAKVDGKTVCEAELSAMIVDN</sequence>
<evidence type="ECO:0000256" key="8">
    <source>
        <dbReference type="ARBA" id="ARBA00025049"/>
    </source>
</evidence>
<name>A0A4V1KJM3_9HYPH</name>
<evidence type="ECO:0000256" key="4">
    <source>
        <dbReference type="ARBA" id="ARBA00022516"/>
    </source>
</evidence>
<organism evidence="11 12">
    <name type="scientific">Hansschlegelia zhihuaiae</name>
    <dbReference type="NCBI Taxonomy" id="405005"/>
    <lineage>
        <taxon>Bacteria</taxon>
        <taxon>Pseudomonadati</taxon>
        <taxon>Pseudomonadota</taxon>
        <taxon>Alphaproteobacteria</taxon>
        <taxon>Hyphomicrobiales</taxon>
        <taxon>Methylopilaceae</taxon>
        <taxon>Hansschlegelia</taxon>
    </lineage>
</organism>
<comment type="function">
    <text evidence="8 9">Involved in unsaturated fatty acids biosynthesis. Catalyzes the dehydration of short chain beta-hydroxyacyl-ACPs and long chain saturated and unsaturated beta-hydroxyacyl-ACPs.</text>
</comment>
<dbReference type="RefSeq" id="WP_128776342.1">
    <property type="nucleotide sequence ID" value="NZ_RYFI01000003.1"/>
</dbReference>
<keyword evidence="7 9" id="KW-0456">Lyase</keyword>
<keyword evidence="5 9" id="KW-0441">Lipid A biosynthesis</keyword>
<dbReference type="GO" id="GO:0009245">
    <property type="term" value="P:lipid A biosynthetic process"/>
    <property type="evidence" value="ECO:0007669"/>
    <property type="project" value="UniProtKB-UniRule"/>
</dbReference>
<evidence type="ECO:0000256" key="6">
    <source>
        <dbReference type="ARBA" id="ARBA00023098"/>
    </source>
</evidence>
<keyword evidence="12" id="KW-1185">Reference proteome</keyword>
<feature type="region of interest" description="Disordered" evidence="10">
    <location>
        <begin position="1"/>
        <end position="25"/>
    </location>
</feature>